<evidence type="ECO:0000313" key="1">
    <source>
        <dbReference type="EMBL" id="KAE9528685.1"/>
    </source>
</evidence>
<protein>
    <submittedName>
        <fullName evidence="1">Uncharacterized protein</fullName>
    </submittedName>
</protein>
<gene>
    <name evidence="1" type="ORF">AGLY_012260</name>
</gene>
<dbReference type="Proteomes" id="UP000475862">
    <property type="component" value="Unassembled WGS sequence"/>
</dbReference>
<dbReference type="OrthoDB" id="7460492at2759"/>
<organism evidence="1 2">
    <name type="scientific">Aphis glycines</name>
    <name type="common">Soybean aphid</name>
    <dbReference type="NCBI Taxonomy" id="307491"/>
    <lineage>
        <taxon>Eukaryota</taxon>
        <taxon>Metazoa</taxon>
        <taxon>Ecdysozoa</taxon>
        <taxon>Arthropoda</taxon>
        <taxon>Hexapoda</taxon>
        <taxon>Insecta</taxon>
        <taxon>Pterygota</taxon>
        <taxon>Neoptera</taxon>
        <taxon>Paraneoptera</taxon>
        <taxon>Hemiptera</taxon>
        <taxon>Sternorrhyncha</taxon>
        <taxon>Aphidomorpha</taxon>
        <taxon>Aphidoidea</taxon>
        <taxon>Aphididae</taxon>
        <taxon>Aphidini</taxon>
        <taxon>Aphis</taxon>
        <taxon>Aphis</taxon>
    </lineage>
</organism>
<name>A0A6G0TA73_APHGL</name>
<dbReference type="EMBL" id="VYZN01000048">
    <property type="protein sequence ID" value="KAE9528685.1"/>
    <property type="molecule type" value="Genomic_DNA"/>
</dbReference>
<dbReference type="AlphaFoldDB" id="A0A6G0TA73"/>
<keyword evidence="2" id="KW-1185">Reference proteome</keyword>
<sequence>MQVKGEVATKNTAFKLADVEKLVHETIDSVTTENWEKCVRHAEKLQDIDFEKEVAPKQRTTQSSTSRRNVNYQVLFEKISLSAKKFPSNIREDLRIVDEEIESEMKTENYVSIGHKKENLKRAKHKNKYLVIFFNKLPEFPSHYSRKSTRKLYLQKDITSISHLNNVYCVACTNDNEEPLSRKKFVDLYNDQSLNIYAKERSM</sequence>
<reference evidence="1 2" key="1">
    <citation type="submission" date="2019-08" db="EMBL/GenBank/DDBJ databases">
        <title>The genome of the soybean aphid Biotype 1, its phylome, world population structure and adaptation to the North American continent.</title>
        <authorList>
            <person name="Giordano R."/>
            <person name="Donthu R.K."/>
            <person name="Hernandez A.G."/>
            <person name="Wright C.L."/>
            <person name="Zimin A.V."/>
        </authorList>
    </citation>
    <scope>NUCLEOTIDE SEQUENCE [LARGE SCALE GENOMIC DNA]</scope>
    <source>
        <tissue evidence="1">Whole aphids</tissue>
    </source>
</reference>
<evidence type="ECO:0000313" key="2">
    <source>
        <dbReference type="Proteomes" id="UP000475862"/>
    </source>
</evidence>
<proteinExistence type="predicted"/>
<accession>A0A6G0TA73</accession>
<comment type="caution">
    <text evidence="1">The sequence shown here is derived from an EMBL/GenBank/DDBJ whole genome shotgun (WGS) entry which is preliminary data.</text>
</comment>